<dbReference type="SUPFAM" id="SSF52833">
    <property type="entry name" value="Thioredoxin-like"/>
    <property type="match status" value="1"/>
</dbReference>
<evidence type="ECO:0008006" key="2">
    <source>
        <dbReference type="Google" id="ProtNLM"/>
    </source>
</evidence>
<organism evidence="1">
    <name type="scientific">Alexandrium monilatum</name>
    <dbReference type="NCBI Taxonomy" id="311494"/>
    <lineage>
        <taxon>Eukaryota</taxon>
        <taxon>Sar</taxon>
        <taxon>Alveolata</taxon>
        <taxon>Dinophyceae</taxon>
        <taxon>Gonyaulacales</taxon>
        <taxon>Pyrocystaceae</taxon>
        <taxon>Alexandrium</taxon>
    </lineage>
</organism>
<accession>A0A7S4V2T6</accession>
<dbReference type="CDD" id="cd02947">
    <property type="entry name" value="TRX_family"/>
    <property type="match status" value="1"/>
</dbReference>
<dbReference type="PROSITE" id="PS51257">
    <property type="entry name" value="PROKAR_LIPOPROTEIN"/>
    <property type="match status" value="1"/>
</dbReference>
<name>A0A7S4V2T6_9DINO</name>
<dbReference type="InterPro" id="IPR036249">
    <property type="entry name" value="Thioredoxin-like_sf"/>
</dbReference>
<reference evidence="1" key="1">
    <citation type="submission" date="2021-01" db="EMBL/GenBank/DDBJ databases">
        <authorList>
            <person name="Corre E."/>
            <person name="Pelletier E."/>
            <person name="Niang G."/>
            <person name="Scheremetjew M."/>
            <person name="Finn R."/>
            <person name="Kale V."/>
            <person name="Holt S."/>
            <person name="Cochrane G."/>
            <person name="Meng A."/>
            <person name="Brown T."/>
            <person name="Cohen L."/>
        </authorList>
    </citation>
    <scope>NUCLEOTIDE SEQUENCE</scope>
    <source>
        <strain evidence="1">CCMP3105</strain>
    </source>
</reference>
<dbReference type="EMBL" id="HBNR01019358">
    <property type="protein sequence ID" value="CAE4573214.1"/>
    <property type="molecule type" value="Transcribed_RNA"/>
</dbReference>
<gene>
    <name evidence="1" type="ORF">AMON00008_LOCUS12833</name>
</gene>
<dbReference type="Gene3D" id="3.40.30.10">
    <property type="entry name" value="Glutaredoxin"/>
    <property type="match status" value="1"/>
</dbReference>
<evidence type="ECO:0000313" key="1">
    <source>
        <dbReference type="EMBL" id="CAE4573214.1"/>
    </source>
</evidence>
<proteinExistence type="predicted"/>
<protein>
    <recommendedName>
        <fullName evidence="2">Thioredoxin domain-containing protein</fullName>
    </recommendedName>
</protein>
<dbReference type="AlphaFoldDB" id="A0A7S4V2T6"/>
<sequence length="444" mass="46703">MAAAVARGLALPARVRTPAWCAPVASSCRKAASGTAQPVGLRTVVDADLAELASTSGPVVLHCGAAWSERSRRVATRLAEWAQAGGANAGVLCASAELQAAPGLIRERNITSFPAVLLMRGGRVKRRADGADVGALESLLQEASAYGRAAAGGEPEASLTPRQAVALAEDLEMRGASAATVRPWYQQVLEDGRGAAAPLAFRARLGLLRCALAEAKVAGLATPGAAASAATAVLESLRLHHEEELEAEAVDAVEVGRLVARAALLVDFWAGSATGEEAEVLRLYAEGREEEAVAAALSWYQRAAGGDIPGLVASYCGPERRIADRRGGVPSASVFSREPLALGLDDAPGPAAPRALLRRLFEALGHRSAVVAKARAELEFLLDRKPFVPFHTRRTMVRKGGPPLVGRGTGKRSGYSKRYWIMWGPERCIINNRPMGSPHCDKND</sequence>